<dbReference type="PANTHER" id="PTHR13794:SF58">
    <property type="entry name" value="MITOCHONDRIAL ENOLASE SUPERFAMILY MEMBER 1"/>
    <property type="match status" value="1"/>
</dbReference>
<dbReference type="PANTHER" id="PTHR13794">
    <property type="entry name" value="ENOLASE SUPERFAMILY, MANDELATE RACEMASE"/>
    <property type="match status" value="1"/>
</dbReference>
<dbReference type="InterPro" id="IPR036849">
    <property type="entry name" value="Enolase-like_C_sf"/>
</dbReference>
<protein>
    <submittedName>
        <fullName evidence="5">Isomerase YitF</fullName>
    </submittedName>
</protein>
<sequence length="374" mass="42522">MKRPVLKTELFRDPVIIESIDLLKYKRNYLCRVRSRGGAEGIAFVNSQMDRLYPFFLKDIKPYFIGKDARNLEALLEGVYVHESNYKLQSVALWVPVSTIEFAILDLLGRIANKSMGQLVGEIHHPEIHLYQANSERGITPEETIDQLHEQLEKSQARAIKFKIGGRMNAPEVPKGRTERLIPLVRETFGDNMVICADANGSYDVAEAIRVGKIMEEYRYEFYEEPVPFDWYEETKQVSDALQIPIAGGEQEPSMRNFRWLLGNDALQVVQADMCYFGGLIRSMRVARMAKVLGKVHTPHVSNIGYVYTLHFVSAIPNAGPYHELKTPFNDDMEFECKTSTLLPEKGRVKVPTGPGLGIDFDPAFVAKHRIIDV</sequence>
<feature type="domain" description="Mandelate racemase/muconate lactonizing enzyme C-terminal" evidence="4">
    <location>
        <begin position="141"/>
        <end position="245"/>
    </location>
</feature>
<dbReference type="CDD" id="cd03316">
    <property type="entry name" value="MR_like"/>
    <property type="match status" value="1"/>
</dbReference>
<keyword evidence="5" id="KW-0413">Isomerase</keyword>
<dbReference type="EMBL" id="BMIK01000002">
    <property type="protein sequence ID" value="GGC19354.1"/>
    <property type="molecule type" value="Genomic_DNA"/>
</dbReference>
<dbReference type="InterPro" id="IPR013342">
    <property type="entry name" value="Mandelate_racemase_C"/>
</dbReference>
<evidence type="ECO:0000256" key="2">
    <source>
        <dbReference type="ARBA" id="ARBA00022723"/>
    </source>
</evidence>
<keyword evidence="2" id="KW-0479">Metal-binding</keyword>
<dbReference type="Pfam" id="PF13378">
    <property type="entry name" value="MR_MLE_C"/>
    <property type="match status" value="1"/>
</dbReference>
<dbReference type="SUPFAM" id="SSF51604">
    <property type="entry name" value="Enolase C-terminal domain-like"/>
    <property type="match status" value="1"/>
</dbReference>
<keyword evidence="6" id="KW-1185">Reference proteome</keyword>
<dbReference type="Gene3D" id="3.30.390.10">
    <property type="entry name" value="Enolase-like, N-terminal domain"/>
    <property type="match status" value="1"/>
</dbReference>
<dbReference type="GO" id="GO:0016853">
    <property type="term" value="F:isomerase activity"/>
    <property type="evidence" value="ECO:0007669"/>
    <property type="project" value="UniProtKB-KW"/>
</dbReference>
<reference evidence="6" key="1">
    <citation type="journal article" date="2019" name="Int. J. Syst. Evol. Microbiol.">
        <title>The Global Catalogue of Microorganisms (GCM) 10K type strain sequencing project: providing services to taxonomists for standard genome sequencing and annotation.</title>
        <authorList>
            <consortium name="The Broad Institute Genomics Platform"/>
            <consortium name="The Broad Institute Genome Sequencing Center for Infectious Disease"/>
            <person name="Wu L."/>
            <person name="Ma J."/>
        </authorList>
    </citation>
    <scope>NUCLEOTIDE SEQUENCE [LARGE SCALE GENOMIC DNA]</scope>
    <source>
        <strain evidence="6">CGMCC 1.15342</strain>
    </source>
</reference>
<dbReference type="SFLD" id="SFLDS00001">
    <property type="entry name" value="Enolase"/>
    <property type="match status" value="1"/>
</dbReference>
<dbReference type="SUPFAM" id="SSF54826">
    <property type="entry name" value="Enolase N-terminal domain-like"/>
    <property type="match status" value="1"/>
</dbReference>
<organism evidence="5 6">
    <name type="scientific">Parapedobacter defluvii</name>
    <dbReference type="NCBI Taxonomy" id="2045106"/>
    <lineage>
        <taxon>Bacteria</taxon>
        <taxon>Pseudomonadati</taxon>
        <taxon>Bacteroidota</taxon>
        <taxon>Sphingobacteriia</taxon>
        <taxon>Sphingobacteriales</taxon>
        <taxon>Sphingobacteriaceae</taxon>
        <taxon>Parapedobacter</taxon>
    </lineage>
</organism>
<evidence type="ECO:0000313" key="6">
    <source>
        <dbReference type="Proteomes" id="UP000597338"/>
    </source>
</evidence>
<evidence type="ECO:0000313" key="5">
    <source>
        <dbReference type="EMBL" id="GGC19354.1"/>
    </source>
</evidence>
<evidence type="ECO:0000256" key="1">
    <source>
        <dbReference type="ARBA" id="ARBA00001946"/>
    </source>
</evidence>
<evidence type="ECO:0000259" key="4">
    <source>
        <dbReference type="SMART" id="SM00922"/>
    </source>
</evidence>
<proteinExistence type="predicted"/>
<dbReference type="InterPro" id="IPR029065">
    <property type="entry name" value="Enolase_C-like"/>
</dbReference>
<accession>A0ABQ1L5S3</accession>
<gene>
    <name evidence="5" type="primary">yitF</name>
    <name evidence="5" type="ORF">GCM10011386_09070</name>
</gene>
<name>A0ABQ1L5S3_9SPHI</name>
<evidence type="ECO:0000256" key="3">
    <source>
        <dbReference type="ARBA" id="ARBA00022842"/>
    </source>
</evidence>
<comment type="caution">
    <text evidence="5">The sequence shown here is derived from an EMBL/GenBank/DDBJ whole genome shotgun (WGS) entry which is preliminary data.</text>
</comment>
<dbReference type="InterPro" id="IPR029017">
    <property type="entry name" value="Enolase-like_N"/>
</dbReference>
<dbReference type="Proteomes" id="UP000597338">
    <property type="component" value="Unassembled WGS sequence"/>
</dbReference>
<dbReference type="SMART" id="SM00922">
    <property type="entry name" value="MR_MLE"/>
    <property type="match status" value="1"/>
</dbReference>
<keyword evidence="3" id="KW-0460">Magnesium</keyword>
<comment type="cofactor">
    <cofactor evidence="1">
        <name>Mg(2+)</name>
        <dbReference type="ChEBI" id="CHEBI:18420"/>
    </cofactor>
</comment>
<dbReference type="InterPro" id="IPR046945">
    <property type="entry name" value="RHMD-like"/>
</dbReference>
<dbReference type="Gene3D" id="3.20.20.120">
    <property type="entry name" value="Enolase-like C-terminal domain"/>
    <property type="match status" value="1"/>
</dbReference>